<evidence type="ECO:0000259" key="1">
    <source>
        <dbReference type="Pfam" id="PF12770"/>
    </source>
</evidence>
<evidence type="ECO:0000313" key="2">
    <source>
        <dbReference type="EMBL" id="GLK07373.1"/>
    </source>
</evidence>
<dbReference type="Proteomes" id="UP001143474">
    <property type="component" value="Unassembled WGS sequence"/>
</dbReference>
<sequence>MEITRFEVGWRQDGRRSGWQCLPGQNALLGTEEFYPLRRWTRWRVWRLRKAYGLDTQRRFWDLVEDKEFLAWWNQAAAGGHDKLFLLRFPPKVWELPWELLVENLKATRIHPHVLIARGVDTSIPESPRVFDKPLKILILKGAIHARGYSRLNLDGETKLIMSAWSGLPQEARRCVLEPVITDKIKGKAMTITELPDLLREHLPDVLWFSGHGRRDPKPGLLFADGTWVPPQRFAESITASGHVPLYTVFWACDTGRSDPSDAGNVSSPAFFAALTQAGVMSSLLVQAPIGDISATKLAHKLFFSLATGLSLEAATARARADLLDDAAARKLDWSLPVVWSSGLPELRLEWDSVERARLQFLGAEILARALLSPSQLLGAPTSQERDRASAWVRRLGNWIVGEFSSENKYVWLRTLQAIQADTSLLVICVDLSVDVGRPQTVEDRLASWAEQVYLRIRPGKIPRQMTSILTMMQEHPQKGWRDLCSMTDIFLAVVQPPTYEATWFWQNLQRAAVAAVLSPNQVPHDIINGWGWAADRISAMLDDQIIEAAVRQAPRLAQALAVLGTPIPPTYLRLTGITDGQPSTVRDWELADTVLVKTLSGGRVMAAAAQDYIMRALPDREIRQAHQDCIAILSELRPSLEVSDNLLGHLINARMDDEALMQAAYLCQQYWRDNQPQAVRRTIRRLGSLQTDLPSEARLIAAWAHVVLGDMVRARYWLDRAHPVALLDSAWKCALLAELLKSEGTEVSRQGTLDNINQAVEFCTEALRSGDDQTRFGAQRQQRAYRQNRARIMQYLFYDASGAAAEYHSLINESRNDLGADLDVAIMRRNYAECLTVLATGPEDHRWDDARTKLQEALEAASAYPQLPVISEILYEQAGMAEAESARAVAERLLGECIEAASEAGHEMMVAIAENKRFWLTGPFSMDTWQEIADRLEGYANHGWAARSLMNSRIRAAQVLAVEHDFNRAWSLLQENRSLLAHSRAFYIGRSDEWRIVLTYSGLEVLAAENSSAGQYWQEFLQRYPWSSEWLEERAIHDPAQAWGQL</sequence>
<evidence type="ECO:0000313" key="3">
    <source>
        <dbReference type="Proteomes" id="UP001143474"/>
    </source>
</evidence>
<keyword evidence="3" id="KW-1185">Reference proteome</keyword>
<accession>A0A9W6HXF3</accession>
<dbReference type="AlphaFoldDB" id="A0A9W6HXF3"/>
<comment type="caution">
    <text evidence="2">The sequence shown here is derived from an EMBL/GenBank/DDBJ whole genome shotgun (WGS) entry which is preliminary data.</text>
</comment>
<proteinExistence type="predicted"/>
<name>A0A9W6HXF3_9ACTN</name>
<organism evidence="2 3">
    <name type="scientific">Streptosporangium carneum</name>
    <dbReference type="NCBI Taxonomy" id="47481"/>
    <lineage>
        <taxon>Bacteria</taxon>
        <taxon>Bacillati</taxon>
        <taxon>Actinomycetota</taxon>
        <taxon>Actinomycetes</taxon>
        <taxon>Streptosporangiales</taxon>
        <taxon>Streptosporangiaceae</taxon>
        <taxon>Streptosporangium</taxon>
    </lineage>
</organism>
<dbReference type="InterPro" id="IPR024983">
    <property type="entry name" value="CHAT_dom"/>
</dbReference>
<gene>
    <name evidence="2" type="ORF">GCM10017600_07780</name>
</gene>
<dbReference type="EMBL" id="BSEV01000001">
    <property type="protein sequence ID" value="GLK07373.1"/>
    <property type="molecule type" value="Genomic_DNA"/>
</dbReference>
<reference evidence="2" key="2">
    <citation type="submission" date="2023-01" db="EMBL/GenBank/DDBJ databases">
        <authorList>
            <person name="Sun Q."/>
            <person name="Evtushenko L."/>
        </authorList>
    </citation>
    <scope>NUCLEOTIDE SEQUENCE</scope>
    <source>
        <strain evidence="2">VKM Ac-2007</strain>
    </source>
</reference>
<reference evidence="2" key="1">
    <citation type="journal article" date="2014" name="Int. J. Syst. Evol. Microbiol.">
        <title>Complete genome sequence of Corynebacterium casei LMG S-19264T (=DSM 44701T), isolated from a smear-ripened cheese.</title>
        <authorList>
            <consortium name="US DOE Joint Genome Institute (JGI-PGF)"/>
            <person name="Walter F."/>
            <person name="Albersmeier A."/>
            <person name="Kalinowski J."/>
            <person name="Ruckert C."/>
        </authorList>
    </citation>
    <scope>NUCLEOTIDE SEQUENCE</scope>
    <source>
        <strain evidence="2">VKM Ac-2007</strain>
    </source>
</reference>
<feature type="domain" description="CHAT" evidence="1">
    <location>
        <begin position="187"/>
        <end position="335"/>
    </location>
</feature>
<dbReference type="Pfam" id="PF12770">
    <property type="entry name" value="CHAT"/>
    <property type="match status" value="1"/>
</dbReference>
<protein>
    <recommendedName>
        <fullName evidence="1">CHAT domain-containing protein</fullName>
    </recommendedName>
</protein>